<name>A0ABP8MRJ7_9BACT</name>
<dbReference type="Pfam" id="PF13648">
    <property type="entry name" value="Lipocalin_4"/>
    <property type="match status" value="1"/>
</dbReference>
<feature type="domain" description="Lipocalin-like" evidence="1">
    <location>
        <begin position="21"/>
        <end position="85"/>
    </location>
</feature>
<gene>
    <name evidence="2" type="ORF">GCM10023092_17720</name>
</gene>
<evidence type="ECO:0000259" key="1">
    <source>
        <dbReference type="Pfam" id="PF13648"/>
    </source>
</evidence>
<reference evidence="3" key="1">
    <citation type="journal article" date="2019" name="Int. J. Syst. Evol. Microbiol.">
        <title>The Global Catalogue of Microorganisms (GCM) 10K type strain sequencing project: providing services to taxonomists for standard genome sequencing and annotation.</title>
        <authorList>
            <consortium name="The Broad Institute Genomics Platform"/>
            <consortium name="The Broad Institute Genome Sequencing Center for Infectious Disease"/>
            <person name="Wu L."/>
            <person name="Ma J."/>
        </authorList>
    </citation>
    <scope>NUCLEOTIDE SEQUENCE [LARGE SCALE GENOMIC DNA]</scope>
    <source>
        <strain evidence="3">JCM 31921</strain>
    </source>
</reference>
<proteinExistence type="predicted"/>
<sequence length="127" mass="13952">MFASVALFATSCKKDKKNSELVGSWKETMEREVTFRNGVQESDDTTLNTETVYQFKDDNTVNISGGGLSFSGTYSVSGNQLTMTILSIPIVSTYTVSGSNLEFHNEDVTTEGSDQVKTVTYTYATKQ</sequence>
<dbReference type="Proteomes" id="UP001501410">
    <property type="component" value="Unassembled WGS sequence"/>
</dbReference>
<dbReference type="EMBL" id="BAABEZ010000022">
    <property type="protein sequence ID" value="GAA4454926.1"/>
    <property type="molecule type" value="Genomic_DNA"/>
</dbReference>
<keyword evidence="3" id="KW-1185">Reference proteome</keyword>
<accession>A0ABP8MRJ7</accession>
<dbReference type="InterPro" id="IPR024311">
    <property type="entry name" value="Lipocalin-like"/>
</dbReference>
<evidence type="ECO:0000313" key="3">
    <source>
        <dbReference type="Proteomes" id="UP001501410"/>
    </source>
</evidence>
<organism evidence="2 3">
    <name type="scientific">Rurimicrobium arvi</name>
    <dbReference type="NCBI Taxonomy" id="2049916"/>
    <lineage>
        <taxon>Bacteria</taxon>
        <taxon>Pseudomonadati</taxon>
        <taxon>Bacteroidota</taxon>
        <taxon>Chitinophagia</taxon>
        <taxon>Chitinophagales</taxon>
        <taxon>Chitinophagaceae</taxon>
        <taxon>Rurimicrobium</taxon>
    </lineage>
</organism>
<comment type="caution">
    <text evidence="2">The sequence shown here is derived from an EMBL/GenBank/DDBJ whole genome shotgun (WGS) entry which is preliminary data.</text>
</comment>
<evidence type="ECO:0000313" key="2">
    <source>
        <dbReference type="EMBL" id="GAA4454926.1"/>
    </source>
</evidence>
<protein>
    <recommendedName>
        <fullName evidence="1">Lipocalin-like domain-containing protein</fullName>
    </recommendedName>
</protein>